<proteinExistence type="predicted"/>
<reference evidence="1 2" key="1">
    <citation type="submission" date="2019-08" db="EMBL/GenBank/DDBJ databases">
        <title>Pelomicrobium methylotrophicum gen. nov., sp. nov. a moderately thermophilic, facultatively anaerobic, lithoautotrophic and methylotrophic bacterium isolated from a terrestrial mud volcano.</title>
        <authorList>
            <person name="Slobodkina G.B."/>
            <person name="Merkel A.Y."/>
            <person name="Slobodkin A.I."/>
        </authorList>
    </citation>
    <scope>NUCLEOTIDE SEQUENCE [LARGE SCALE GENOMIC DNA]</scope>
    <source>
        <strain evidence="1 2">SM250</strain>
    </source>
</reference>
<evidence type="ECO:0000313" key="1">
    <source>
        <dbReference type="EMBL" id="TXF12213.1"/>
    </source>
</evidence>
<gene>
    <name evidence="1" type="ORF">FR698_06660</name>
</gene>
<organism evidence="1 2">
    <name type="scientific">Pelomicrobium methylotrophicum</name>
    <dbReference type="NCBI Taxonomy" id="2602750"/>
    <lineage>
        <taxon>Bacteria</taxon>
        <taxon>Pseudomonadati</taxon>
        <taxon>Pseudomonadota</taxon>
        <taxon>Hydrogenophilia</taxon>
        <taxon>Hydrogenophilia incertae sedis</taxon>
        <taxon>Pelomicrobium</taxon>
    </lineage>
</organism>
<sequence>MFNPTREQARQFFFEAWRKYRQRQLLSALEDLAVSIILQHPEYHGVLEDPQRYAEMDYFPEAGEVNPFLHLAMHLAIEEQLAIDQPPGIVARFAALERATGSRHEALHATMECLVEMLWQAQRSGTAPDPGIYFDCLDRQLGT</sequence>
<comment type="caution">
    <text evidence="1">The sequence shown here is derived from an EMBL/GenBank/DDBJ whole genome shotgun (WGS) entry which is preliminary data.</text>
</comment>
<name>A0A5C7EY46_9PROT</name>
<accession>A0A5C7EY46</accession>
<evidence type="ECO:0000313" key="2">
    <source>
        <dbReference type="Proteomes" id="UP000321201"/>
    </source>
</evidence>
<dbReference type="RefSeq" id="WP_147799411.1">
    <property type="nucleotide sequence ID" value="NZ_VPFL01000007.1"/>
</dbReference>
<dbReference type="OrthoDB" id="9789432at2"/>
<protein>
    <submittedName>
        <fullName evidence="1">DUF1841 family protein</fullName>
    </submittedName>
</protein>
<dbReference type="InParanoid" id="A0A5C7EY46"/>
<dbReference type="EMBL" id="VPFL01000007">
    <property type="protein sequence ID" value="TXF12213.1"/>
    <property type="molecule type" value="Genomic_DNA"/>
</dbReference>
<dbReference type="AlphaFoldDB" id="A0A5C7EY46"/>
<keyword evidence="2" id="KW-1185">Reference proteome</keyword>
<dbReference type="Proteomes" id="UP000321201">
    <property type="component" value="Unassembled WGS sequence"/>
</dbReference>
<dbReference type="InterPro" id="IPR014993">
    <property type="entry name" value="DUF1841"/>
</dbReference>
<dbReference type="Pfam" id="PF08897">
    <property type="entry name" value="DUF1841"/>
    <property type="match status" value="1"/>
</dbReference>